<dbReference type="KEGG" id="cte:CT0453"/>
<feature type="domain" description="Quinolinate phosphoribosyl transferase C-terminal" evidence="6">
    <location>
        <begin position="107"/>
        <end position="268"/>
    </location>
</feature>
<dbReference type="InterPro" id="IPR013785">
    <property type="entry name" value="Aldolase_TIM"/>
</dbReference>
<accession>Q8KF78</accession>
<dbReference type="InterPro" id="IPR036068">
    <property type="entry name" value="Nicotinate_pribotase-like_C"/>
</dbReference>
<keyword evidence="3 5" id="KW-0328">Glycosyltransferase</keyword>
<dbReference type="Proteomes" id="UP000001007">
    <property type="component" value="Chromosome"/>
</dbReference>
<dbReference type="RefSeq" id="WP_010932141.1">
    <property type="nucleotide sequence ID" value="NC_002932.3"/>
</dbReference>
<comment type="similarity">
    <text evidence="1 5">Belongs to the NadC/ModD family.</text>
</comment>
<dbReference type="CDD" id="cd01573">
    <property type="entry name" value="modD_like"/>
    <property type="match status" value="1"/>
</dbReference>
<dbReference type="PIRSF" id="PIRSF006250">
    <property type="entry name" value="NadC_ModD"/>
    <property type="match status" value="1"/>
</dbReference>
<dbReference type="EMBL" id="AE006470">
    <property type="protein sequence ID" value="AAM71696.1"/>
    <property type="molecule type" value="Genomic_DNA"/>
</dbReference>
<evidence type="ECO:0000256" key="5">
    <source>
        <dbReference type="PIRNR" id="PIRNR006250"/>
    </source>
</evidence>
<dbReference type="Pfam" id="PF01729">
    <property type="entry name" value="QRPTase_C"/>
    <property type="match status" value="1"/>
</dbReference>
<evidence type="ECO:0000256" key="3">
    <source>
        <dbReference type="ARBA" id="ARBA00022676"/>
    </source>
</evidence>
<evidence type="ECO:0000313" key="8">
    <source>
        <dbReference type="EMBL" id="AAM71696.1"/>
    </source>
</evidence>
<dbReference type="GO" id="GO:0009435">
    <property type="term" value="P:NAD+ biosynthetic process"/>
    <property type="evidence" value="ECO:0007669"/>
    <property type="project" value="InterPro"/>
</dbReference>
<reference evidence="8 9" key="1">
    <citation type="journal article" date="2002" name="Proc. Natl. Acad. Sci. U.S.A.">
        <title>The complete genome sequence of Chlorobium tepidum TLS, a photosynthetic, anaerobic, green-sulfur bacterium.</title>
        <authorList>
            <person name="Eisen J.A."/>
            <person name="Nelson K.E."/>
            <person name="Paulsen I.T."/>
            <person name="Heidelberg J.F."/>
            <person name="Wu M."/>
            <person name="Dodson R.J."/>
            <person name="Deboy R."/>
            <person name="Gwinn M.L."/>
            <person name="Nelson W.C."/>
            <person name="Haft D.H."/>
            <person name="Hickey E.K."/>
            <person name="Peterson J.D."/>
            <person name="Durkin A.S."/>
            <person name="Kolonay J.L."/>
            <person name="Yang F."/>
            <person name="Holt I."/>
            <person name="Umayam L.A."/>
            <person name="Mason T."/>
            <person name="Brenner M."/>
            <person name="Shea T.P."/>
            <person name="Parksey D."/>
            <person name="Nierman W.C."/>
            <person name="Feldblyum T.V."/>
            <person name="Hansen C.L."/>
            <person name="Craven M.B."/>
            <person name="Radune D."/>
            <person name="Vamathevan J."/>
            <person name="Khouri H."/>
            <person name="White O."/>
            <person name="Gruber T.M."/>
            <person name="Ketchum K.A."/>
            <person name="Venter J.C."/>
            <person name="Tettelin H."/>
            <person name="Bryant D.A."/>
            <person name="Fraser C.M."/>
        </authorList>
    </citation>
    <scope>NUCLEOTIDE SEQUENCE [LARGE SCALE GENOMIC DNA]</scope>
    <source>
        <strain evidence="9">ATCC 49652 / DSM 12025 / NBRC 103806 / TLS</strain>
    </source>
</reference>
<dbReference type="Gene3D" id="3.90.1170.20">
    <property type="entry name" value="Quinolinate phosphoribosyl transferase, N-terminal domain"/>
    <property type="match status" value="1"/>
</dbReference>
<dbReference type="EnsemblBacteria" id="AAM71696">
    <property type="protein sequence ID" value="AAM71696"/>
    <property type="gene ID" value="CT0453"/>
</dbReference>
<keyword evidence="4 5" id="KW-0808">Transferase</keyword>
<dbReference type="PANTHER" id="PTHR32179">
    <property type="entry name" value="NICOTINATE-NUCLEOTIDE PYROPHOSPHORYLASE [CARBOXYLATING]"/>
    <property type="match status" value="1"/>
</dbReference>
<evidence type="ECO:0000256" key="1">
    <source>
        <dbReference type="ARBA" id="ARBA00009400"/>
    </source>
</evidence>
<evidence type="ECO:0000313" key="9">
    <source>
        <dbReference type="Proteomes" id="UP000001007"/>
    </source>
</evidence>
<dbReference type="AlphaFoldDB" id="Q8KF78"/>
<gene>
    <name evidence="8" type="primary">modD</name>
    <name evidence="8" type="ordered locus">CT0453</name>
</gene>
<dbReference type="Pfam" id="PF02749">
    <property type="entry name" value="QRPTase_N"/>
    <property type="match status" value="1"/>
</dbReference>
<keyword evidence="9" id="KW-1185">Reference proteome</keyword>
<dbReference type="InterPro" id="IPR027277">
    <property type="entry name" value="NadC/ModD"/>
</dbReference>
<dbReference type="SUPFAM" id="SSF51690">
    <property type="entry name" value="Nicotinate/Quinolinate PRTase C-terminal domain-like"/>
    <property type="match status" value="1"/>
</dbReference>
<dbReference type="HOGENOM" id="CLU_039622_2_1_10"/>
<dbReference type="GO" id="GO:0004514">
    <property type="term" value="F:nicotinate-nucleotide diphosphorylase (carboxylating) activity"/>
    <property type="evidence" value="ECO:0007669"/>
    <property type="project" value="InterPro"/>
</dbReference>
<feature type="domain" description="Quinolinate phosphoribosyl transferase N-terminal" evidence="7">
    <location>
        <begin position="22"/>
        <end position="105"/>
    </location>
</feature>
<dbReference type="FunFam" id="3.20.20.70:FF:000030">
    <property type="entry name" value="Nicotinate-nucleotide pyrophosphorylase, carboxylating"/>
    <property type="match status" value="1"/>
</dbReference>
<evidence type="ECO:0000259" key="7">
    <source>
        <dbReference type="Pfam" id="PF02749"/>
    </source>
</evidence>
<sequence>MYSLTPDSEIERYIEEDVPYGDLTTTLLGIGDEPGEITFTTRDRTVLCCTEEAGRVLAKCGAEVLSMLPSGTIAAPGTEILRASGPAAALHAGWKVAMNLLEYASGISTRTATIVERARAANPGINVVTTRKSFPGTKKIAMKAIMAGGAFPHRLGLSESILVFSQHTVFLGGLDPFLDKLSDLKKLAPEQKILVEADSAVEALRIAAAGADVVQVDKMPVAELAALVSEIRSRFPGVAVSAAGGINGENAAAYAATGIDIIVLSSVYFGKPADISTSILPVKSN</sequence>
<proteinExistence type="inferred from homology"/>
<organism evidence="8 9">
    <name type="scientific">Chlorobaculum tepidum (strain ATCC 49652 / DSM 12025 / NBRC 103806 / TLS)</name>
    <name type="common">Chlorobium tepidum</name>
    <dbReference type="NCBI Taxonomy" id="194439"/>
    <lineage>
        <taxon>Bacteria</taxon>
        <taxon>Pseudomonadati</taxon>
        <taxon>Chlorobiota</taxon>
        <taxon>Chlorobiia</taxon>
        <taxon>Chlorobiales</taxon>
        <taxon>Chlorobiaceae</taxon>
        <taxon>Chlorobaculum</taxon>
    </lineage>
</organism>
<dbReference type="PANTHER" id="PTHR32179:SF4">
    <property type="entry name" value="PYROPHOSPHORYLASE MODD-RELATED"/>
    <property type="match status" value="1"/>
</dbReference>
<evidence type="ECO:0000256" key="2">
    <source>
        <dbReference type="ARBA" id="ARBA00019205"/>
    </source>
</evidence>
<dbReference type="NCBIfam" id="TIGR01334">
    <property type="entry name" value="modD"/>
    <property type="match status" value="1"/>
</dbReference>
<dbReference type="STRING" id="194439.CT0453"/>
<dbReference type="InterPro" id="IPR006242">
    <property type="entry name" value="ModD"/>
</dbReference>
<protein>
    <recommendedName>
        <fullName evidence="2">Putative pyrophosphorylase ModD</fullName>
    </recommendedName>
</protein>
<dbReference type="SUPFAM" id="SSF54675">
    <property type="entry name" value="Nicotinate/Quinolinate PRTase N-terminal domain-like"/>
    <property type="match status" value="1"/>
</dbReference>
<dbReference type="PATRIC" id="fig|194439.7.peg.438"/>
<dbReference type="InterPro" id="IPR037128">
    <property type="entry name" value="Quinolinate_PRibosylTase_N_sf"/>
</dbReference>
<evidence type="ECO:0000259" key="6">
    <source>
        <dbReference type="Pfam" id="PF01729"/>
    </source>
</evidence>
<dbReference type="InterPro" id="IPR022412">
    <property type="entry name" value="Quinolinate_PRibosylTrfase_N"/>
</dbReference>
<dbReference type="GO" id="GO:0005737">
    <property type="term" value="C:cytoplasm"/>
    <property type="evidence" value="ECO:0007669"/>
    <property type="project" value="TreeGrafter"/>
</dbReference>
<evidence type="ECO:0000256" key="4">
    <source>
        <dbReference type="ARBA" id="ARBA00022679"/>
    </source>
</evidence>
<dbReference type="InterPro" id="IPR002638">
    <property type="entry name" value="Quinolinate_PRibosylTrfase_C"/>
</dbReference>
<dbReference type="eggNOG" id="COG0157">
    <property type="taxonomic scope" value="Bacteria"/>
</dbReference>
<dbReference type="GO" id="GO:0034213">
    <property type="term" value="P:quinolinate catabolic process"/>
    <property type="evidence" value="ECO:0007669"/>
    <property type="project" value="TreeGrafter"/>
</dbReference>
<dbReference type="Gene3D" id="3.20.20.70">
    <property type="entry name" value="Aldolase class I"/>
    <property type="match status" value="1"/>
</dbReference>
<name>Q8KF78_CHLTE</name>
<dbReference type="OrthoDB" id="9770610at2"/>